<evidence type="ECO:0000313" key="2">
    <source>
        <dbReference type="EMBL" id="KAJ9603917.1"/>
    </source>
</evidence>
<accession>A0AA38WZE7</accession>
<dbReference type="EMBL" id="JAPDRK010000020">
    <property type="protein sequence ID" value="KAJ9603917.1"/>
    <property type="molecule type" value="Genomic_DNA"/>
</dbReference>
<reference evidence="2" key="1">
    <citation type="submission" date="2022-10" db="EMBL/GenBank/DDBJ databases">
        <title>Culturing micro-colonial fungi from biological soil crusts in the Mojave desert and describing Neophaeococcomyces mojavensis, and introducing the new genera and species Taxawa tesnikishii.</title>
        <authorList>
            <person name="Kurbessoian T."/>
            <person name="Stajich J.E."/>
        </authorList>
    </citation>
    <scope>NUCLEOTIDE SEQUENCE</scope>
    <source>
        <strain evidence="2">TK_41</strain>
    </source>
</reference>
<dbReference type="Proteomes" id="UP001172673">
    <property type="component" value="Unassembled WGS sequence"/>
</dbReference>
<keyword evidence="3" id="KW-1185">Reference proteome</keyword>
<organism evidence="2 3">
    <name type="scientific">Cladophialophora chaetospira</name>
    <dbReference type="NCBI Taxonomy" id="386627"/>
    <lineage>
        <taxon>Eukaryota</taxon>
        <taxon>Fungi</taxon>
        <taxon>Dikarya</taxon>
        <taxon>Ascomycota</taxon>
        <taxon>Pezizomycotina</taxon>
        <taxon>Eurotiomycetes</taxon>
        <taxon>Chaetothyriomycetidae</taxon>
        <taxon>Chaetothyriales</taxon>
        <taxon>Herpotrichiellaceae</taxon>
        <taxon>Cladophialophora</taxon>
    </lineage>
</organism>
<sequence length="164" mass="17999">MRDPQTPPNTTPEKGERGAAGDSMLNGVHDATTPPPSSPLSPGDVEMQQDDVSSADAISGISIKFYFGLNSDRRDQVSEDEFQGFVDTVISPLFECLSIMKLSGHWVSASNGSIVKEPSRCVEILSEDTQEVHAKCGLIAAKYKEHFMQDSVLRVVTQCNYYFH</sequence>
<feature type="compositionally biased region" description="Pro residues" evidence="1">
    <location>
        <begin position="1"/>
        <end position="10"/>
    </location>
</feature>
<dbReference type="InterPro" id="IPR021957">
    <property type="entry name" value="DUF3574"/>
</dbReference>
<gene>
    <name evidence="2" type="ORF">H2200_011439</name>
</gene>
<comment type="caution">
    <text evidence="2">The sequence shown here is derived from an EMBL/GenBank/DDBJ whole genome shotgun (WGS) entry which is preliminary data.</text>
</comment>
<feature type="region of interest" description="Disordered" evidence="1">
    <location>
        <begin position="1"/>
        <end position="52"/>
    </location>
</feature>
<evidence type="ECO:0000313" key="3">
    <source>
        <dbReference type="Proteomes" id="UP001172673"/>
    </source>
</evidence>
<dbReference type="AlphaFoldDB" id="A0AA38WZE7"/>
<dbReference type="Pfam" id="PF12098">
    <property type="entry name" value="DUF3574"/>
    <property type="match status" value="1"/>
</dbReference>
<name>A0AA38WZE7_9EURO</name>
<proteinExistence type="predicted"/>
<evidence type="ECO:0000256" key="1">
    <source>
        <dbReference type="SAM" id="MobiDB-lite"/>
    </source>
</evidence>
<protein>
    <submittedName>
        <fullName evidence="2">Uncharacterized protein</fullName>
    </submittedName>
</protein>